<evidence type="ECO:0000313" key="2">
    <source>
        <dbReference type="Proteomes" id="UP000623129"/>
    </source>
</evidence>
<sequence length="94" mass="10891">MLTTCLSRAMRYPELPTQLHLFTSTQDYPLKYDEVVDPIIEMQPSTRPLERELLTALDVLTHMPTRDQKYVQWYACLTLMSLSIVRCIATSCPP</sequence>
<protein>
    <submittedName>
        <fullName evidence="1">Uncharacterized protein</fullName>
    </submittedName>
</protein>
<comment type="caution">
    <text evidence="1">The sequence shown here is derived from an EMBL/GenBank/DDBJ whole genome shotgun (WGS) entry which is preliminary data.</text>
</comment>
<gene>
    <name evidence="1" type="ORF">FCM35_KLT16708</name>
</gene>
<proteinExistence type="predicted"/>
<dbReference type="AlphaFoldDB" id="A0A833VGM0"/>
<evidence type="ECO:0000313" key="1">
    <source>
        <dbReference type="EMBL" id="KAF3339237.1"/>
    </source>
</evidence>
<keyword evidence="2" id="KW-1185">Reference proteome</keyword>
<accession>A0A833VGM0</accession>
<organism evidence="1 2">
    <name type="scientific">Carex littledalei</name>
    <dbReference type="NCBI Taxonomy" id="544730"/>
    <lineage>
        <taxon>Eukaryota</taxon>
        <taxon>Viridiplantae</taxon>
        <taxon>Streptophyta</taxon>
        <taxon>Embryophyta</taxon>
        <taxon>Tracheophyta</taxon>
        <taxon>Spermatophyta</taxon>
        <taxon>Magnoliopsida</taxon>
        <taxon>Liliopsida</taxon>
        <taxon>Poales</taxon>
        <taxon>Cyperaceae</taxon>
        <taxon>Cyperoideae</taxon>
        <taxon>Cariceae</taxon>
        <taxon>Carex</taxon>
        <taxon>Carex subgen. Euthyceras</taxon>
    </lineage>
</organism>
<dbReference type="EMBL" id="SWLB01000004">
    <property type="protein sequence ID" value="KAF3339237.1"/>
    <property type="molecule type" value="Genomic_DNA"/>
</dbReference>
<reference evidence="1" key="1">
    <citation type="submission" date="2020-01" db="EMBL/GenBank/DDBJ databases">
        <title>Genome sequence of Kobresia littledalei, the first chromosome-level genome in the family Cyperaceae.</title>
        <authorList>
            <person name="Qu G."/>
        </authorList>
    </citation>
    <scope>NUCLEOTIDE SEQUENCE</scope>
    <source>
        <strain evidence="1">C.B.Clarke</strain>
        <tissue evidence="1">Leaf</tissue>
    </source>
</reference>
<name>A0A833VGM0_9POAL</name>
<dbReference type="Proteomes" id="UP000623129">
    <property type="component" value="Unassembled WGS sequence"/>
</dbReference>